<dbReference type="SUPFAM" id="SSF53756">
    <property type="entry name" value="UDP-Glycosyltransferase/glycogen phosphorylase"/>
    <property type="match status" value="1"/>
</dbReference>
<evidence type="ECO:0000256" key="2">
    <source>
        <dbReference type="ARBA" id="ARBA00022679"/>
    </source>
</evidence>
<dbReference type="PANTHER" id="PTHR45947">
    <property type="entry name" value="SULFOQUINOVOSYL TRANSFERASE SQD2"/>
    <property type="match status" value="1"/>
</dbReference>
<dbReference type="InterPro" id="IPR050194">
    <property type="entry name" value="Glycosyltransferase_grp1"/>
</dbReference>
<comment type="caution">
    <text evidence="4">The sequence shown here is derived from an EMBL/GenBank/DDBJ whole genome shotgun (WGS) entry which is preliminary data.</text>
</comment>
<evidence type="ECO:0000313" key="4">
    <source>
        <dbReference type="EMBL" id="MCP2369471.1"/>
    </source>
</evidence>
<evidence type="ECO:0000313" key="5">
    <source>
        <dbReference type="Proteomes" id="UP001139722"/>
    </source>
</evidence>
<dbReference type="InterPro" id="IPR001296">
    <property type="entry name" value="Glyco_trans_1"/>
</dbReference>
<dbReference type="Proteomes" id="UP001139722">
    <property type="component" value="Unassembled WGS sequence"/>
</dbReference>
<feature type="domain" description="Glycosyl transferase family 1" evidence="3">
    <location>
        <begin position="27"/>
        <end position="174"/>
    </location>
</feature>
<sequence>MSVRAIQDRETWKGRLSEQEEDVLAELPSAFILGASRFVRYKKLEEAIRVGEAARMPVVIAGAGPDGQYLRQAAASGSVKVRFIDAPSDAMLYALYEHADVFVFAAVEDFGIMPVEAMAAGTPVIVNSIGGAREPVERIGGGAVLRGSTDNDIRRALKEALSADRDSMRVGAQAFDAEEFDSSILRWKEESIA</sequence>
<dbReference type="PANTHER" id="PTHR45947:SF3">
    <property type="entry name" value="SULFOQUINOVOSYL TRANSFERASE SQD2"/>
    <property type="match status" value="1"/>
</dbReference>
<reference evidence="4" key="1">
    <citation type="submission" date="2022-06" db="EMBL/GenBank/DDBJ databases">
        <title>Sequencing the genomes of 1000 actinobacteria strains.</title>
        <authorList>
            <person name="Klenk H.-P."/>
        </authorList>
    </citation>
    <scope>NUCLEOTIDE SEQUENCE</scope>
    <source>
        <strain evidence="4">DSM 22016</strain>
    </source>
</reference>
<dbReference type="Gene3D" id="3.40.50.2000">
    <property type="entry name" value="Glycogen Phosphorylase B"/>
    <property type="match status" value="1"/>
</dbReference>
<organism evidence="4 5">
    <name type="scientific">Agromyces terreus</name>
    <dbReference type="NCBI Taxonomy" id="424795"/>
    <lineage>
        <taxon>Bacteria</taxon>
        <taxon>Bacillati</taxon>
        <taxon>Actinomycetota</taxon>
        <taxon>Actinomycetes</taxon>
        <taxon>Micrococcales</taxon>
        <taxon>Microbacteriaceae</taxon>
        <taxon>Agromyces</taxon>
    </lineage>
</organism>
<dbReference type="Pfam" id="PF00534">
    <property type="entry name" value="Glycos_transf_1"/>
    <property type="match status" value="1"/>
</dbReference>
<dbReference type="EMBL" id="JAMZDY010000001">
    <property type="protein sequence ID" value="MCP2369471.1"/>
    <property type="molecule type" value="Genomic_DNA"/>
</dbReference>
<dbReference type="AlphaFoldDB" id="A0A9X2GXW6"/>
<dbReference type="GO" id="GO:0016757">
    <property type="term" value="F:glycosyltransferase activity"/>
    <property type="evidence" value="ECO:0007669"/>
    <property type="project" value="InterPro"/>
</dbReference>
<dbReference type="RefSeq" id="WP_197738007.1">
    <property type="nucleotide sequence ID" value="NZ_BAAANU010000010.1"/>
</dbReference>
<keyword evidence="2" id="KW-0808">Transferase</keyword>
<evidence type="ECO:0000256" key="1">
    <source>
        <dbReference type="ARBA" id="ARBA00021292"/>
    </source>
</evidence>
<name>A0A9X2GXW6_9MICO</name>
<evidence type="ECO:0000259" key="3">
    <source>
        <dbReference type="Pfam" id="PF00534"/>
    </source>
</evidence>
<gene>
    <name evidence="4" type="ORF">BJ978_000147</name>
</gene>
<keyword evidence="5" id="KW-1185">Reference proteome</keyword>
<proteinExistence type="predicted"/>
<protein>
    <recommendedName>
        <fullName evidence="1">D-inositol 3-phosphate glycosyltransferase</fullName>
    </recommendedName>
</protein>
<accession>A0A9X2GXW6</accession>